<accession>A0ABX8URW6</accession>
<dbReference type="Proteomes" id="UP000826462">
    <property type="component" value="Chromosome 2"/>
</dbReference>
<evidence type="ECO:0000256" key="3">
    <source>
        <dbReference type="ARBA" id="ARBA00022643"/>
    </source>
</evidence>
<keyword evidence="2" id="KW-0285">Flavoprotein</keyword>
<comment type="cofactor">
    <cofactor evidence="1">
        <name>FMN</name>
        <dbReference type="ChEBI" id="CHEBI:58210"/>
    </cofactor>
</comment>
<dbReference type="InterPro" id="IPR001155">
    <property type="entry name" value="OxRdtase_FMN_N"/>
</dbReference>
<keyword evidence="8" id="KW-1185">Reference proteome</keyword>
<evidence type="ECO:0000259" key="6">
    <source>
        <dbReference type="Pfam" id="PF00724"/>
    </source>
</evidence>
<name>A0ABX8URW6_9BURK</name>
<dbReference type="InterPro" id="IPR013785">
    <property type="entry name" value="Aldolase_TIM"/>
</dbReference>
<evidence type="ECO:0000256" key="5">
    <source>
        <dbReference type="ARBA" id="ARBA00023002"/>
    </source>
</evidence>
<dbReference type="SUPFAM" id="SSF51395">
    <property type="entry name" value="FMN-linked oxidoreductases"/>
    <property type="match status" value="1"/>
</dbReference>
<gene>
    <name evidence="7" type="ORF">KZJ38_32735</name>
</gene>
<reference evidence="7 8" key="1">
    <citation type="submission" date="2021-07" db="EMBL/GenBank/DDBJ databases">
        <title>Paraburkholderia edwinii protects Aspergillus sp. from phenazines by acting as a toxin sponge.</title>
        <authorList>
            <person name="Dahlstrom K.M."/>
            <person name="Newman D.K."/>
        </authorList>
    </citation>
    <scope>NUCLEOTIDE SEQUENCE [LARGE SCALE GENOMIC DNA]</scope>
    <source>
        <strain evidence="7 8">Pe01</strain>
    </source>
</reference>
<keyword evidence="5" id="KW-0560">Oxidoreductase</keyword>
<keyword evidence="4" id="KW-0521">NADP</keyword>
<evidence type="ECO:0000313" key="7">
    <source>
        <dbReference type="EMBL" id="QYD71748.1"/>
    </source>
</evidence>
<dbReference type="InterPro" id="IPR044152">
    <property type="entry name" value="YqjM-like"/>
</dbReference>
<sequence>MAQSALFQPAQVRNVHLSNRIVIAPMCQYSAENGCMNDWHVIHLGQLALSGAALLTIEATAVVPEGRITYGDVGLYDDACEAAMRETLGHIRRWSNMPIGLQLDHAGRKASTEVPWAGRLQFAPGQPNGWQTEAPSAIPFDRHDHPPVALDRDGLKRVRDAFAAAAQRAARLGLDLIQLHCAHGYLLHQFLSPLSNQRTDEYGGSLENRMRFPLEVFDVVRDAFPKERPVSVRVSGTDWVEGGWDIEQTIAFAKAIEARGCDAIHVSSGGLHAEQKIPVAPGYQVSLARAVKAAVRMPVIAVGLISNVEHAESIVANGDADMIALARTVLYDPRWPWHAAAELGAQVRAPKQYLRAQPSRFKSLFGDARIVCPEPMWTEADECLLSIEDE</sequence>
<dbReference type="PANTHER" id="PTHR43303:SF4">
    <property type="entry name" value="NADPH DEHYDROGENASE C23G7.10C-RELATED"/>
    <property type="match status" value="1"/>
</dbReference>
<protein>
    <submittedName>
        <fullName evidence="7">NADH:flavin oxidoreductase/NADH oxidase</fullName>
    </submittedName>
</protein>
<dbReference type="Pfam" id="PF00724">
    <property type="entry name" value="Oxidored_FMN"/>
    <property type="match status" value="1"/>
</dbReference>
<evidence type="ECO:0000256" key="1">
    <source>
        <dbReference type="ARBA" id="ARBA00001917"/>
    </source>
</evidence>
<dbReference type="PANTHER" id="PTHR43303">
    <property type="entry name" value="NADPH DEHYDROGENASE C23G7.10C-RELATED"/>
    <property type="match status" value="1"/>
</dbReference>
<dbReference type="Gene3D" id="3.20.20.70">
    <property type="entry name" value="Aldolase class I"/>
    <property type="match status" value="1"/>
</dbReference>
<evidence type="ECO:0000256" key="2">
    <source>
        <dbReference type="ARBA" id="ARBA00022630"/>
    </source>
</evidence>
<dbReference type="RefSeq" id="WP_219801177.1">
    <property type="nucleotide sequence ID" value="NZ_CP080096.1"/>
</dbReference>
<evidence type="ECO:0000256" key="4">
    <source>
        <dbReference type="ARBA" id="ARBA00022857"/>
    </source>
</evidence>
<proteinExistence type="predicted"/>
<organism evidence="7 8">
    <name type="scientific">Paraburkholderia edwinii</name>
    <dbReference type="NCBI Taxonomy" id="2861782"/>
    <lineage>
        <taxon>Bacteria</taxon>
        <taxon>Pseudomonadati</taxon>
        <taxon>Pseudomonadota</taxon>
        <taxon>Betaproteobacteria</taxon>
        <taxon>Burkholderiales</taxon>
        <taxon>Burkholderiaceae</taxon>
        <taxon>Paraburkholderia</taxon>
    </lineage>
</organism>
<feature type="domain" description="NADH:flavin oxidoreductase/NADH oxidase N-terminal" evidence="6">
    <location>
        <begin position="6"/>
        <end position="342"/>
    </location>
</feature>
<evidence type="ECO:0000313" key="8">
    <source>
        <dbReference type="Proteomes" id="UP000826462"/>
    </source>
</evidence>
<dbReference type="EMBL" id="CP080096">
    <property type="protein sequence ID" value="QYD71748.1"/>
    <property type="molecule type" value="Genomic_DNA"/>
</dbReference>
<keyword evidence="3" id="KW-0288">FMN</keyword>
<dbReference type="CDD" id="cd02932">
    <property type="entry name" value="OYE_YqiM_FMN"/>
    <property type="match status" value="1"/>
</dbReference>